<dbReference type="PROSITE" id="PS50966">
    <property type="entry name" value="ZF_SWIM"/>
    <property type="match status" value="1"/>
</dbReference>
<evidence type="ECO:0000256" key="1">
    <source>
        <dbReference type="PROSITE-ProRule" id="PRU00325"/>
    </source>
</evidence>
<accession>A0A2S2FGC9</accession>
<name>A0A2S2FGC9_9GAMM</name>
<evidence type="ECO:0000313" key="5">
    <source>
        <dbReference type="Proteomes" id="UP000245977"/>
    </source>
</evidence>
<dbReference type="AlphaFoldDB" id="A0A2S2FGC9"/>
<feature type="domain" description="SWIM-type" evidence="3">
    <location>
        <begin position="50"/>
        <end position="83"/>
    </location>
</feature>
<keyword evidence="1" id="KW-0862">Zinc</keyword>
<keyword evidence="1" id="KW-0863">Zinc-finger</keyword>
<evidence type="ECO:0000259" key="3">
    <source>
        <dbReference type="PROSITE" id="PS50966"/>
    </source>
</evidence>
<evidence type="ECO:0000313" key="4">
    <source>
        <dbReference type="EMBL" id="AWL29845.1"/>
    </source>
</evidence>
<dbReference type="Proteomes" id="UP000245977">
    <property type="component" value="Chromosome"/>
</dbReference>
<feature type="region of interest" description="Disordered" evidence="2">
    <location>
        <begin position="94"/>
        <end position="115"/>
    </location>
</feature>
<reference evidence="4" key="1">
    <citation type="submission" date="2019-08" db="EMBL/GenBank/DDBJ databases">
        <title>The complete genome of Acinetobacter defluvii strain WCHAD010030.</title>
        <authorList>
            <person name="Hu Y."/>
            <person name="Qin J."/>
            <person name="Feng Y."/>
            <person name="Zong Z."/>
        </authorList>
    </citation>
    <scope>NUCLEOTIDE SEQUENCE</scope>
    <source>
        <strain evidence="4">WCHA30</strain>
    </source>
</reference>
<sequence length="722" mass="82535">MIGQIYLHYDEDSLALHSNAGLIRRAKKSLEDVQLVQGNTAPLQFKVEEFEVVLPEQGITEAQCNCPAQSCCKHILISIFWLQQNQNLTANTIQSTETSAEPSHKNGNQNDNKSATENIDATVDNIQHSSTANIATHTALNTALTLKDSALFKKAGKAQTRLAFEIWQSFCQNAEHCQIDIAPEKISFKTTFSDNAILFFPPTGFDGILSDLADNKKNAVHLACIAYLFHLNAPEQWQWAEDLQQQLSQEHQHILNPEDFEFIQELQQLCQHFIQQGLSHLAKESVLSLHILNMQARAQNLPRLATQLRQLYGMMRQFLEDDIQIDEQQIFSQLAYLNAYLFALQNSQNQAENFTRLKGVVQRDYQENSTERLIPLGCEWWQTDSGAQGLTVTFWDVEQQHSREVTQARANRLDSTFDKHNVAQTGIWGTSLDYLLSHQIQLNISKASSKVNLSASAETRFSQLAAFKALNMDDFQQLNIGISRWADLYQYVQPTSSLEINPYRYVLLRHQQIFAPELNEQQQCFECRIQDDAGQSLKLTLPIEIEYQVRIKHLTTLIQQNEKIVATLVRLDTSQQNIQLIPCSVMIQKKQGLEIFSLDYHHPPYKKSSLGELITGRIEKLLQQKKQWQSQQHYSALDIATQQTQSVLEFYANTGRAVLDPDDKQKLQHAAQLYEDLGLDMLQRSIQTGVASENLAATLLKWRHLFLQIQRLSYRLPIENSI</sequence>
<dbReference type="InterPro" id="IPR007527">
    <property type="entry name" value="Znf_SWIM"/>
</dbReference>
<gene>
    <name evidence="4" type="ORF">DJ533_15360</name>
</gene>
<dbReference type="STRING" id="1871111.GCA_001704615_00554"/>
<dbReference type="OrthoDB" id="242553at2"/>
<evidence type="ECO:0000256" key="2">
    <source>
        <dbReference type="SAM" id="MobiDB-lite"/>
    </source>
</evidence>
<dbReference type="EMBL" id="CP029397">
    <property type="protein sequence ID" value="AWL29845.1"/>
    <property type="molecule type" value="Genomic_DNA"/>
</dbReference>
<keyword evidence="5" id="KW-1185">Reference proteome</keyword>
<proteinExistence type="predicted"/>
<organism evidence="4 5">
    <name type="scientific">Acinetobacter defluvii</name>
    <dbReference type="NCBI Taxonomy" id="1871111"/>
    <lineage>
        <taxon>Bacteria</taxon>
        <taxon>Pseudomonadati</taxon>
        <taxon>Pseudomonadota</taxon>
        <taxon>Gammaproteobacteria</taxon>
        <taxon>Moraxellales</taxon>
        <taxon>Moraxellaceae</taxon>
        <taxon>Acinetobacter</taxon>
    </lineage>
</organism>
<protein>
    <recommendedName>
        <fullName evidence="3">SWIM-type domain-containing protein</fullName>
    </recommendedName>
</protein>
<keyword evidence="1" id="KW-0479">Metal-binding</keyword>
<dbReference type="KEGG" id="adv:DJ533_15360"/>
<dbReference type="RefSeq" id="WP_065994459.1">
    <property type="nucleotide sequence ID" value="NZ_CP029397.2"/>
</dbReference>
<dbReference type="GO" id="GO:0008270">
    <property type="term" value="F:zinc ion binding"/>
    <property type="evidence" value="ECO:0007669"/>
    <property type="project" value="UniProtKB-KW"/>
</dbReference>